<evidence type="ECO:0000256" key="5">
    <source>
        <dbReference type="ARBA" id="ARBA00022603"/>
    </source>
</evidence>
<comment type="catalytic activity">
    <reaction evidence="1">
        <text>ATP + protein L-histidine = ADP + protein N-phospho-L-histidine.</text>
        <dbReference type="EC" id="2.7.13.3"/>
    </reaction>
</comment>
<evidence type="ECO:0000259" key="15">
    <source>
        <dbReference type="PROSITE" id="PS50113"/>
    </source>
</evidence>
<keyword evidence="11" id="KW-0175">Coiled coil</keyword>
<dbReference type="InterPro" id="IPR000673">
    <property type="entry name" value="Sig_transdc_resp-reg_Me-estase"/>
</dbReference>
<dbReference type="SUPFAM" id="SSF52738">
    <property type="entry name" value="Methylesterase CheB, C-terminal domain"/>
    <property type="match status" value="1"/>
</dbReference>
<dbReference type="Pfam" id="PF01339">
    <property type="entry name" value="CheB_methylest"/>
    <property type="match status" value="1"/>
</dbReference>
<organism evidence="18 19">
    <name type="scientific">Sediminicurvatus halobius</name>
    <dbReference type="NCBI Taxonomy" id="2182432"/>
    <lineage>
        <taxon>Bacteria</taxon>
        <taxon>Pseudomonadati</taxon>
        <taxon>Pseudomonadota</taxon>
        <taxon>Gammaproteobacteria</taxon>
        <taxon>Chromatiales</taxon>
        <taxon>Ectothiorhodospiraceae</taxon>
        <taxon>Sediminicurvatus</taxon>
    </lineage>
</organism>
<evidence type="ECO:0000256" key="9">
    <source>
        <dbReference type="PROSITE-ProRule" id="PRU00050"/>
    </source>
</evidence>
<dbReference type="SMART" id="SM00086">
    <property type="entry name" value="PAC"/>
    <property type="match status" value="2"/>
</dbReference>
<dbReference type="SUPFAM" id="SSF53335">
    <property type="entry name" value="S-adenosyl-L-methionine-dependent methyltransferases"/>
    <property type="match status" value="1"/>
</dbReference>
<dbReference type="Pfam" id="PF02518">
    <property type="entry name" value="HATPase_c"/>
    <property type="match status" value="1"/>
</dbReference>
<dbReference type="Gene3D" id="3.30.450.20">
    <property type="entry name" value="PAS domain"/>
    <property type="match status" value="4"/>
</dbReference>
<evidence type="ECO:0000259" key="12">
    <source>
        <dbReference type="PROSITE" id="PS50109"/>
    </source>
</evidence>
<dbReference type="GO" id="GO:0000156">
    <property type="term" value="F:phosphorelay response regulator activity"/>
    <property type="evidence" value="ECO:0007669"/>
    <property type="project" value="InterPro"/>
</dbReference>
<dbReference type="InterPro" id="IPR022641">
    <property type="entry name" value="CheR_N"/>
</dbReference>
<evidence type="ECO:0000313" key="18">
    <source>
        <dbReference type="EMBL" id="PWG64125.1"/>
    </source>
</evidence>
<dbReference type="InterPro" id="IPR036804">
    <property type="entry name" value="CheR_N_sf"/>
</dbReference>
<dbReference type="InterPro" id="IPR001610">
    <property type="entry name" value="PAC"/>
</dbReference>
<feature type="domain" description="PAC" evidence="15">
    <location>
        <begin position="1051"/>
        <end position="1105"/>
    </location>
</feature>
<proteinExistence type="predicted"/>
<feature type="active site" evidence="9">
    <location>
        <position position="36"/>
    </location>
</feature>
<evidence type="ECO:0000256" key="6">
    <source>
        <dbReference type="ARBA" id="ARBA00022679"/>
    </source>
</evidence>
<dbReference type="CDD" id="cd00130">
    <property type="entry name" value="PAS"/>
    <property type="match status" value="2"/>
</dbReference>
<dbReference type="SMART" id="SM00387">
    <property type="entry name" value="HATPase_c"/>
    <property type="match status" value="1"/>
</dbReference>
<dbReference type="InterPro" id="IPR036890">
    <property type="entry name" value="HATPase_C_sf"/>
</dbReference>
<dbReference type="InterPro" id="IPR000780">
    <property type="entry name" value="CheR_MeTrfase"/>
</dbReference>
<dbReference type="SMART" id="SM00388">
    <property type="entry name" value="HisKA"/>
    <property type="match status" value="1"/>
</dbReference>
<dbReference type="PROSITE" id="PS50122">
    <property type="entry name" value="CHEB"/>
    <property type="match status" value="1"/>
</dbReference>
<feature type="domain" description="CheR-type methyltransferase" evidence="17">
    <location>
        <begin position="232"/>
        <end position="465"/>
    </location>
</feature>
<keyword evidence="6" id="KW-0808">Transferase</keyword>
<dbReference type="Gene3D" id="1.10.287.130">
    <property type="match status" value="1"/>
</dbReference>
<dbReference type="InterPro" id="IPR036097">
    <property type="entry name" value="HisK_dim/P_sf"/>
</dbReference>
<dbReference type="CDD" id="cd16434">
    <property type="entry name" value="CheB-CheR_fusion"/>
    <property type="match status" value="1"/>
</dbReference>
<sequence>MPAGREQNRLSDDHRALVPVLQPPGDALWVVALGASAGGLEALKALLAAVEPAHDLAFVVVQHLSPDHETLLGQLLARETRLRVQTAEDGGAPAGGHVYITPANRHITLEAGRLRLAEAPRAPTPKPSIDRFLDSLARECHEHAVAVILSGTGSDGSAGVRAIKAAGGAVFVQDPESAKYDGMPRSALGTGCADRVGAPARIARFIQRLQAMPPGSELDPDAEDGPLGQVLRVVQSRTGMDLSAYKPSTLRRRLHRRLAATESRDLKDYLTRLQRSEAEARALGREVLISVTRFFRDAQAFEALRTALAASLRERGDGQPLRIWVPGCATGEEAYSIAFLAVELMGGTAQAQRLRIFATDLDGEAVTRARGGLYPDSALAELSEELVARCFEWRGGARRVRRDIRDLITFARHDLLADPPFHRIDLISCRNLLIYFSEEAKRRACRRFHYALREGGLLFLGRAETPPVPDLFESVDDRARLYRCRGGALAGPLEAGSTLGPGGETAPAAAAGVHRQAPRAAPLEQSVLRAAAHTYAPPGLLVDDGLRILHFLGDSSPFVSLPEGQPSFGARELLRPALRTEFVMVATRARRTGEREVSRVIAEAGAGGENVRLVATPCGEAGGGHVLVFFESADTPAVAADPPDAEGGGSTISTLEYELADTRGALETVKGEYEVTTEELQSTNEELQSANEELQSANEELQTSNEELQATNEELTTVNEELNQKSAELESAWQALDNVRNSLADALVVVDRGLRVMLWNPAAEEVFHWSDDPTGSDLTGIPRAVNLPHFRRDLQRVLASGEPVEREVRGRQRRNREARIWRLRLLPYLDARQSIAGVIVTLVEVTALRAAEASRQESEQRLASILRQASVAVVLRDRWRRYVYVNEAFSQAFGAEAPPPESEQPPPGLDGETAAALDALDAEVRAGRTVAERELATPAGERHFLFEAFPVSAGEGGAEWVCALGVEITQRRRNEARIRLQAAALEAASFGISVVDCRQPDQPLSYVNHSFERMTGYPRSEILGRNCRFLQGAETDPDHRARLREAIAAGQSCEVRILNYRRDGAPFWNEVSLSPVRDDSGRVTHYVGIQNDITAEIHARESLARSRERQRKALEFAGVGNFEWQPGPDRVTGSPRFWELFGLSGSEARPLPALLGRLGSSPRRVLEQRLHEALDTGEEIDERLQVIASGGGQRWLRLQARIDRDDREGPRVLGLVADVTLEREIETAMAEARRTAEAASRAKSQFLSSMSHELRTPLNAVLGFSELLLEEDREAPLAEAQRESVEHIRQAGDHLLRLVSEILDLARIESGRLALSLVPVSLAEALTESVQMIRPAAEEAALTLDIAEAPAGLRVQADPTRLQQVLLNLLSNAVKYNRRGGRLAVTLREEPGRVGVAVTDTGEGIAPEDQWRVFEPFDRLGRDREAIEGTGIGLVVARRLLEGMGGELSMESVPGEGSTFTAWLVSVTALLPEDAGSAPILAEARLPPCRLLCIEDQPANRALLRQWAHSRPAVTLVEAADGAEGLREAREQGPDAILLDLHLPGASGWEVLRQLRADAATRDIPVLAVTADVREDREEATHRAGFDGFLGKPFQFRELERLLADLLGSCGKAAG</sequence>
<dbReference type="InterPro" id="IPR011006">
    <property type="entry name" value="CheY-like_superfamily"/>
</dbReference>
<dbReference type="SUPFAM" id="SSF57997">
    <property type="entry name" value="Tropomyosin"/>
    <property type="match status" value="1"/>
</dbReference>
<reference evidence="18 19" key="1">
    <citation type="submission" date="2018-05" db="EMBL/GenBank/DDBJ databases">
        <title>Spiribacter halobius sp. nov., a moderately halophilic bacterium isolated from marine solar saltern.</title>
        <authorList>
            <person name="Zheng W.-S."/>
            <person name="Lu D.-C."/>
            <person name="Du Z.-J."/>
        </authorList>
    </citation>
    <scope>NUCLEOTIDE SEQUENCE [LARGE SCALE GENOMIC DNA]</scope>
    <source>
        <strain evidence="18 19">E85</strain>
    </source>
</reference>
<name>A0A2U2N4F9_9GAMM</name>
<dbReference type="PROSITE" id="PS50110">
    <property type="entry name" value="RESPONSE_REGULATORY"/>
    <property type="match status" value="1"/>
</dbReference>
<evidence type="ECO:0000259" key="14">
    <source>
        <dbReference type="PROSITE" id="PS50112"/>
    </source>
</evidence>
<dbReference type="InterPro" id="IPR001789">
    <property type="entry name" value="Sig_transdc_resp-reg_receiver"/>
</dbReference>
<dbReference type="GO" id="GO:0000155">
    <property type="term" value="F:phosphorelay sensor kinase activity"/>
    <property type="evidence" value="ECO:0007669"/>
    <property type="project" value="InterPro"/>
</dbReference>
<dbReference type="Gene3D" id="3.40.50.2300">
    <property type="match status" value="1"/>
</dbReference>
<feature type="modified residue" description="4-aspartylphosphate" evidence="10">
    <location>
        <position position="1540"/>
    </location>
</feature>
<keyword evidence="19" id="KW-1185">Reference proteome</keyword>
<dbReference type="SUPFAM" id="SSF47757">
    <property type="entry name" value="Chemotaxis receptor methyltransferase CheR, N-terminal domain"/>
    <property type="match status" value="1"/>
</dbReference>
<dbReference type="Pfam" id="PF00512">
    <property type="entry name" value="HisKA"/>
    <property type="match status" value="1"/>
</dbReference>
<dbReference type="SMART" id="SM00448">
    <property type="entry name" value="REC"/>
    <property type="match status" value="1"/>
</dbReference>
<evidence type="ECO:0000256" key="11">
    <source>
        <dbReference type="SAM" id="Coils"/>
    </source>
</evidence>
<keyword evidence="9" id="KW-0378">Hydrolase</keyword>
<accession>A0A2U2N4F9</accession>
<dbReference type="SMART" id="SM00138">
    <property type="entry name" value="MeTrc"/>
    <property type="match status" value="1"/>
</dbReference>
<dbReference type="InterPro" id="IPR003661">
    <property type="entry name" value="HisK_dim/P_dom"/>
</dbReference>
<dbReference type="Proteomes" id="UP000245474">
    <property type="component" value="Unassembled WGS sequence"/>
</dbReference>
<evidence type="ECO:0000259" key="16">
    <source>
        <dbReference type="PROSITE" id="PS50122"/>
    </source>
</evidence>
<dbReference type="Gene3D" id="1.10.155.10">
    <property type="entry name" value="Chemotaxis receptor methyltransferase CheR, N-terminal domain"/>
    <property type="match status" value="1"/>
</dbReference>
<dbReference type="InterPro" id="IPR013656">
    <property type="entry name" value="PAS_4"/>
</dbReference>
<dbReference type="GO" id="GO:0005737">
    <property type="term" value="C:cytoplasm"/>
    <property type="evidence" value="ECO:0007669"/>
    <property type="project" value="InterPro"/>
</dbReference>
<dbReference type="CDD" id="cd00082">
    <property type="entry name" value="HisKA"/>
    <property type="match status" value="1"/>
</dbReference>
<dbReference type="InterPro" id="IPR035965">
    <property type="entry name" value="PAS-like_dom_sf"/>
</dbReference>
<dbReference type="GO" id="GO:0008984">
    <property type="term" value="F:protein-glutamate methylesterase activity"/>
    <property type="evidence" value="ECO:0007669"/>
    <property type="project" value="InterPro"/>
</dbReference>
<dbReference type="SUPFAM" id="SSF55785">
    <property type="entry name" value="PYP-like sensor domain (PAS domain)"/>
    <property type="match status" value="4"/>
</dbReference>
<dbReference type="Gene3D" id="3.40.50.150">
    <property type="entry name" value="Vaccinia Virus protein VP39"/>
    <property type="match status" value="1"/>
</dbReference>
<dbReference type="PRINTS" id="PR00996">
    <property type="entry name" value="CHERMTFRASE"/>
</dbReference>
<dbReference type="GO" id="GO:0008983">
    <property type="term" value="F:protein-glutamate O-methyltransferase activity"/>
    <property type="evidence" value="ECO:0007669"/>
    <property type="project" value="UniProtKB-EC"/>
</dbReference>
<dbReference type="Pfam" id="PF01739">
    <property type="entry name" value="CheR"/>
    <property type="match status" value="1"/>
</dbReference>
<evidence type="ECO:0000256" key="7">
    <source>
        <dbReference type="ARBA" id="ARBA00022691"/>
    </source>
</evidence>
<dbReference type="NCBIfam" id="TIGR00229">
    <property type="entry name" value="sensory_box"/>
    <property type="match status" value="1"/>
</dbReference>
<dbReference type="PROSITE" id="PS50109">
    <property type="entry name" value="HIS_KIN"/>
    <property type="match status" value="1"/>
</dbReference>
<feature type="active site" evidence="9">
    <location>
        <position position="155"/>
    </location>
</feature>
<dbReference type="InterPro" id="IPR005467">
    <property type="entry name" value="His_kinase_dom"/>
</dbReference>
<gene>
    <name evidence="18" type="ORF">DEM34_06400</name>
</gene>
<dbReference type="PROSITE" id="PS50113">
    <property type="entry name" value="PAC"/>
    <property type="match status" value="1"/>
</dbReference>
<evidence type="ECO:0000313" key="19">
    <source>
        <dbReference type="Proteomes" id="UP000245474"/>
    </source>
</evidence>
<dbReference type="GO" id="GO:0005886">
    <property type="term" value="C:plasma membrane"/>
    <property type="evidence" value="ECO:0007669"/>
    <property type="project" value="UniProtKB-ARBA"/>
</dbReference>
<feature type="domain" description="Response regulatory" evidence="13">
    <location>
        <begin position="1490"/>
        <end position="1607"/>
    </location>
</feature>
<feature type="coiled-coil region" evidence="11">
    <location>
        <begin position="666"/>
        <end position="732"/>
    </location>
</feature>
<dbReference type="SMART" id="SM00091">
    <property type="entry name" value="PAS"/>
    <property type="match status" value="3"/>
</dbReference>
<feature type="active site" evidence="9">
    <location>
        <position position="63"/>
    </location>
</feature>
<keyword evidence="8" id="KW-0418">Kinase</keyword>
<dbReference type="Pfam" id="PF03705">
    <property type="entry name" value="CheR_N"/>
    <property type="match status" value="1"/>
</dbReference>
<evidence type="ECO:0000256" key="4">
    <source>
        <dbReference type="ARBA" id="ARBA00022553"/>
    </source>
</evidence>
<dbReference type="SUPFAM" id="SSF55874">
    <property type="entry name" value="ATPase domain of HSP90 chaperone/DNA topoisomerase II/histidine kinase"/>
    <property type="match status" value="1"/>
</dbReference>
<keyword evidence="4 10" id="KW-0597">Phosphoprotein</keyword>
<dbReference type="InterPro" id="IPR022642">
    <property type="entry name" value="CheR_C"/>
</dbReference>
<dbReference type="Pfam" id="PF13426">
    <property type="entry name" value="PAS_9"/>
    <property type="match status" value="1"/>
</dbReference>
<dbReference type="PROSITE" id="PS50112">
    <property type="entry name" value="PAS"/>
    <property type="match status" value="1"/>
</dbReference>
<dbReference type="InterPro" id="IPR000700">
    <property type="entry name" value="PAS-assoc_C"/>
</dbReference>
<dbReference type="SUPFAM" id="SSF52172">
    <property type="entry name" value="CheY-like"/>
    <property type="match status" value="1"/>
</dbReference>
<dbReference type="InterPro" id="IPR050903">
    <property type="entry name" value="Bact_Chemotaxis_MeTrfase"/>
</dbReference>
<feature type="domain" description="CheB-type methylesterase" evidence="16">
    <location>
        <begin position="24"/>
        <end position="203"/>
    </location>
</feature>
<dbReference type="GO" id="GO:0006935">
    <property type="term" value="P:chemotaxis"/>
    <property type="evidence" value="ECO:0007669"/>
    <property type="project" value="UniProtKB-UniRule"/>
</dbReference>
<dbReference type="Gene3D" id="3.40.50.180">
    <property type="entry name" value="Methylesterase CheB, C-terminal domain"/>
    <property type="match status" value="1"/>
</dbReference>
<dbReference type="EMBL" id="QFFI01000007">
    <property type="protein sequence ID" value="PWG64125.1"/>
    <property type="molecule type" value="Genomic_DNA"/>
</dbReference>
<dbReference type="Pfam" id="PF00072">
    <property type="entry name" value="Response_reg"/>
    <property type="match status" value="1"/>
</dbReference>
<feature type="domain" description="Histidine kinase" evidence="12">
    <location>
        <begin position="1249"/>
        <end position="1468"/>
    </location>
</feature>
<evidence type="ECO:0000256" key="8">
    <source>
        <dbReference type="ARBA" id="ARBA00022777"/>
    </source>
</evidence>
<dbReference type="PANTHER" id="PTHR24422:SF27">
    <property type="entry name" value="PROTEIN-GLUTAMATE O-METHYLTRANSFERASE"/>
    <property type="match status" value="1"/>
</dbReference>
<feature type="domain" description="PAS" evidence="14">
    <location>
        <begin position="984"/>
        <end position="1047"/>
    </location>
</feature>
<dbReference type="InterPro" id="IPR029063">
    <property type="entry name" value="SAM-dependent_MTases_sf"/>
</dbReference>
<dbReference type="Gene3D" id="3.30.565.10">
    <property type="entry name" value="Histidine kinase-like ATPase, C-terminal domain"/>
    <property type="match status" value="1"/>
</dbReference>
<dbReference type="InterPro" id="IPR003594">
    <property type="entry name" value="HATPase_dom"/>
</dbReference>
<evidence type="ECO:0000256" key="3">
    <source>
        <dbReference type="ARBA" id="ARBA00022500"/>
    </source>
</evidence>
<evidence type="ECO:0008006" key="20">
    <source>
        <dbReference type="Google" id="ProtNLM"/>
    </source>
</evidence>
<dbReference type="SUPFAM" id="SSF47384">
    <property type="entry name" value="Homodimeric domain of signal transducing histidine kinase"/>
    <property type="match status" value="1"/>
</dbReference>
<keyword evidence="3 9" id="KW-0145">Chemotaxis</keyword>
<protein>
    <recommendedName>
        <fullName evidence="20">Protein-glutamate O-methyltransferase</fullName>
    </recommendedName>
</protein>
<comment type="catalytic activity">
    <reaction evidence="2">
        <text>L-glutamyl-[protein] + S-adenosyl-L-methionine = [protein]-L-glutamate 5-O-methyl ester + S-adenosyl-L-homocysteine</text>
        <dbReference type="Rhea" id="RHEA:24452"/>
        <dbReference type="Rhea" id="RHEA-COMP:10208"/>
        <dbReference type="Rhea" id="RHEA-COMP:10311"/>
        <dbReference type="ChEBI" id="CHEBI:29973"/>
        <dbReference type="ChEBI" id="CHEBI:57856"/>
        <dbReference type="ChEBI" id="CHEBI:59789"/>
        <dbReference type="ChEBI" id="CHEBI:82795"/>
        <dbReference type="EC" id="2.1.1.80"/>
    </reaction>
</comment>
<dbReference type="Pfam" id="PF08448">
    <property type="entry name" value="PAS_4"/>
    <property type="match status" value="2"/>
</dbReference>
<keyword evidence="7" id="KW-0949">S-adenosyl-L-methionine</keyword>
<dbReference type="PANTHER" id="PTHR24422">
    <property type="entry name" value="CHEMOTAXIS PROTEIN METHYLTRANSFERASE"/>
    <property type="match status" value="1"/>
</dbReference>
<evidence type="ECO:0000259" key="13">
    <source>
        <dbReference type="PROSITE" id="PS50110"/>
    </source>
</evidence>
<evidence type="ECO:0000256" key="10">
    <source>
        <dbReference type="PROSITE-ProRule" id="PRU00169"/>
    </source>
</evidence>
<dbReference type="GO" id="GO:0032259">
    <property type="term" value="P:methylation"/>
    <property type="evidence" value="ECO:0007669"/>
    <property type="project" value="UniProtKB-KW"/>
</dbReference>
<evidence type="ECO:0000256" key="2">
    <source>
        <dbReference type="ARBA" id="ARBA00001541"/>
    </source>
</evidence>
<evidence type="ECO:0000256" key="1">
    <source>
        <dbReference type="ARBA" id="ARBA00000085"/>
    </source>
</evidence>
<dbReference type="FunFam" id="3.30.565.10:FF:000006">
    <property type="entry name" value="Sensor histidine kinase WalK"/>
    <property type="match status" value="1"/>
</dbReference>
<comment type="caution">
    <text evidence="18">The sequence shown here is derived from an EMBL/GenBank/DDBJ whole genome shotgun (WGS) entry which is preliminary data.</text>
</comment>
<dbReference type="PROSITE" id="PS50123">
    <property type="entry name" value="CHER"/>
    <property type="match status" value="1"/>
</dbReference>
<keyword evidence="5" id="KW-0489">Methyltransferase</keyword>
<evidence type="ECO:0000259" key="17">
    <source>
        <dbReference type="PROSITE" id="PS50123"/>
    </source>
</evidence>
<dbReference type="InterPro" id="IPR000014">
    <property type="entry name" value="PAS"/>
</dbReference>
<dbReference type="InterPro" id="IPR035909">
    <property type="entry name" value="CheB_C"/>
</dbReference>